<keyword evidence="2" id="KW-1185">Reference proteome</keyword>
<dbReference type="OrthoDB" id="7698426at2"/>
<comment type="caution">
    <text evidence="1">The sequence shown here is derived from an EMBL/GenBank/DDBJ whole genome shotgun (WGS) entry which is preliminary data.</text>
</comment>
<dbReference type="Proteomes" id="UP000216991">
    <property type="component" value="Unassembled WGS sequence"/>
</dbReference>
<accession>A0A255Z801</accession>
<name>A0A255Z801_9SPHN</name>
<evidence type="ECO:0000313" key="1">
    <source>
        <dbReference type="EMBL" id="OYQ37024.1"/>
    </source>
</evidence>
<organism evidence="1 2">
    <name type="scientific">Sandarakinorhabdus cyanobacteriorum</name>
    <dbReference type="NCBI Taxonomy" id="1981098"/>
    <lineage>
        <taxon>Bacteria</taxon>
        <taxon>Pseudomonadati</taxon>
        <taxon>Pseudomonadota</taxon>
        <taxon>Alphaproteobacteria</taxon>
        <taxon>Sphingomonadales</taxon>
        <taxon>Sphingosinicellaceae</taxon>
        <taxon>Sandarakinorhabdus</taxon>
    </lineage>
</organism>
<sequence length="82" mass="9304">MAAGDEYQVKQSCFCCGASFAFGMNAYHGRHISRYRITVCDTCYMANWDGWAPHLEQKIVAHAQAKGIELPHRNSKGWLPRD</sequence>
<protein>
    <submittedName>
        <fullName evidence="1">Uncharacterized protein</fullName>
    </submittedName>
</protein>
<dbReference type="AlphaFoldDB" id="A0A255Z801"/>
<gene>
    <name evidence="1" type="ORF">CHU93_00700</name>
</gene>
<dbReference type="RefSeq" id="WP_094472304.1">
    <property type="nucleotide sequence ID" value="NZ_NOXT01000035.1"/>
</dbReference>
<reference evidence="1 2" key="1">
    <citation type="submission" date="2017-07" db="EMBL/GenBank/DDBJ databases">
        <title>Sandarakinorhabdus cyanobacteriorum sp. nov., a novel bacterium isolated from cyanobacterial aggregates in a eutrophic lake.</title>
        <authorList>
            <person name="Cai H."/>
        </authorList>
    </citation>
    <scope>NUCLEOTIDE SEQUENCE [LARGE SCALE GENOMIC DNA]</scope>
    <source>
        <strain evidence="1 2">TH057</strain>
    </source>
</reference>
<dbReference type="EMBL" id="NOXT01000035">
    <property type="protein sequence ID" value="OYQ37024.1"/>
    <property type="molecule type" value="Genomic_DNA"/>
</dbReference>
<proteinExistence type="predicted"/>
<evidence type="ECO:0000313" key="2">
    <source>
        <dbReference type="Proteomes" id="UP000216991"/>
    </source>
</evidence>